<dbReference type="Proteomes" id="UP000236754">
    <property type="component" value="Unassembled WGS sequence"/>
</dbReference>
<dbReference type="EMBL" id="FNVU01000006">
    <property type="protein sequence ID" value="SEG56475.1"/>
    <property type="molecule type" value="Genomic_DNA"/>
</dbReference>
<reference evidence="2 3" key="1">
    <citation type="submission" date="2016-10" db="EMBL/GenBank/DDBJ databases">
        <authorList>
            <person name="de Groot N.N."/>
        </authorList>
    </citation>
    <scope>NUCLEOTIDE SEQUENCE [LARGE SCALE GENOMIC DNA]</scope>
    <source>
        <strain evidence="2 3">CGMCC 4.2023</strain>
    </source>
</reference>
<name>A0A1H6B7V2_9ACTN</name>
<organism evidence="2 3">
    <name type="scientific">Actinacidiphila yanglinensis</name>
    <dbReference type="NCBI Taxonomy" id="310779"/>
    <lineage>
        <taxon>Bacteria</taxon>
        <taxon>Bacillati</taxon>
        <taxon>Actinomycetota</taxon>
        <taxon>Actinomycetes</taxon>
        <taxon>Kitasatosporales</taxon>
        <taxon>Streptomycetaceae</taxon>
        <taxon>Actinacidiphila</taxon>
    </lineage>
</organism>
<dbReference type="SUPFAM" id="SSF53807">
    <property type="entry name" value="Helical backbone' metal receptor"/>
    <property type="match status" value="1"/>
</dbReference>
<dbReference type="RefSeq" id="WP_103886546.1">
    <property type="nucleotide sequence ID" value="NZ_FNVU01000006.1"/>
</dbReference>
<protein>
    <submittedName>
        <fullName evidence="2">Iron complex transport system substrate-binding protein</fullName>
    </submittedName>
</protein>
<accession>A0A1H6B7V2</accession>
<gene>
    <name evidence="2" type="ORF">SAMN05216223_106279</name>
</gene>
<keyword evidence="3" id="KW-1185">Reference proteome</keyword>
<evidence type="ECO:0000313" key="3">
    <source>
        <dbReference type="Proteomes" id="UP000236754"/>
    </source>
</evidence>
<evidence type="ECO:0000256" key="1">
    <source>
        <dbReference type="SAM" id="MobiDB-lite"/>
    </source>
</evidence>
<proteinExistence type="predicted"/>
<feature type="region of interest" description="Disordered" evidence="1">
    <location>
        <begin position="1"/>
        <end position="24"/>
    </location>
</feature>
<dbReference type="Gene3D" id="3.40.50.1980">
    <property type="entry name" value="Nitrogenase molybdenum iron protein domain"/>
    <property type="match status" value="2"/>
</dbReference>
<dbReference type="AlphaFoldDB" id="A0A1H6B7V2"/>
<dbReference type="OrthoDB" id="7941913at2"/>
<sequence>MTNGSARQAGWEFTDDRGSTASGAGGTPRVVAYVRAGAALWEHGLRPVAVYGSGHDSGAEADPAKLGGLDPAQVAYLGGGADVAEEALRALDPDVVVDVTYDGKAPYALAESVAEAAGVPVLALGVGGEASLRTILGRFAALAVALGAQIGSAGAELAAAEEELRLVAVGGGTAQVVALSPAGPEQVHLARPSTWPELRHLADLGVRMADPGPGPGVNWRTTDWDQALAAVGGAGVVLADTRANAVPLSALAGVPAWERLSLTAQVLPWNPELPPAPGAYAGFLRAVAGALRAQGARAR</sequence>
<evidence type="ECO:0000313" key="2">
    <source>
        <dbReference type="EMBL" id="SEG56475.1"/>
    </source>
</evidence>